<evidence type="ECO:0000256" key="4">
    <source>
        <dbReference type="PROSITE-ProRule" id="PRU00146"/>
    </source>
</evidence>
<gene>
    <name evidence="8" type="primary">CSON001710</name>
    <name evidence="7" type="synonym">CSON012113</name>
</gene>
<dbReference type="SUPFAM" id="SSF47769">
    <property type="entry name" value="SAM/Pointed domain"/>
    <property type="match status" value="1"/>
</dbReference>
<dbReference type="GO" id="GO:0005634">
    <property type="term" value="C:nucleus"/>
    <property type="evidence" value="ECO:0007669"/>
    <property type="project" value="TreeGrafter"/>
</dbReference>
<dbReference type="SMART" id="SM00249">
    <property type="entry name" value="PHD"/>
    <property type="match status" value="1"/>
</dbReference>
<feature type="region of interest" description="Disordered" evidence="5">
    <location>
        <begin position="154"/>
        <end position="210"/>
    </location>
</feature>
<sequence length="318" mass="36272">MSSPKENGSKRKSKAETLSQESRKSQEDNEERRLSSRVKKPKLVYDPSDKQAPYKKINLEDITKSPSKVKASEYVQSEISRKNLSSNSLQKSSISTFCAFCQLDIKKNDSEPHTTCNTCSETYHNACHDPKIGKGVRRAGWQCSKCRPRLKDDIKERKSTSSSQTPSRVVSPVTSTTELQSEEDNEFTGFNDTDIDESKKSGVKDEAKFRSGNVGDVPQINIEKAKKLFKSPYNNAPNSDTIPDVSSWTFNQIHDYFAKLFPKEAYIFKDQEIDGTSLLLMTRSDMFKFNMKLGPALNIYRHIVMLQTRSYDPRKTWM</sequence>
<organism evidence="8">
    <name type="scientific">Culicoides sonorensis</name>
    <name type="common">Biting midge</name>
    <dbReference type="NCBI Taxonomy" id="179676"/>
    <lineage>
        <taxon>Eukaryota</taxon>
        <taxon>Metazoa</taxon>
        <taxon>Ecdysozoa</taxon>
        <taxon>Arthropoda</taxon>
        <taxon>Hexapoda</taxon>
        <taxon>Insecta</taxon>
        <taxon>Pterygota</taxon>
        <taxon>Neoptera</taxon>
        <taxon>Endopterygota</taxon>
        <taxon>Diptera</taxon>
        <taxon>Nematocera</taxon>
        <taxon>Chironomoidea</taxon>
        <taxon>Ceratopogonidae</taxon>
        <taxon>Ceratopogoninae</taxon>
        <taxon>Culicoides</taxon>
        <taxon>Monoculicoides</taxon>
    </lineage>
</organism>
<dbReference type="InterPro" id="IPR011011">
    <property type="entry name" value="Znf_FYVE_PHD"/>
</dbReference>
<dbReference type="InterPro" id="IPR001660">
    <property type="entry name" value="SAM"/>
</dbReference>
<dbReference type="GO" id="GO:0003682">
    <property type="term" value="F:chromatin binding"/>
    <property type="evidence" value="ECO:0007669"/>
    <property type="project" value="TreeGrafter"/>
</dbReference>
<dbReference type="PANTHER" id="PTHR12247">
    <property type="entry name" value="POLYCOMB GROUP PROTEIN"/>
    <property type="match status" value="1"/>
</dbReference>
<protein>
    <submittedName>
        <fullName evidence="8">CSON001710 protein</fullName>
    </submittedName>
    <submittedName>
        <fullName evidence="7">CSON012113 protein</fullName>
    </submittedName>
</protein>
<feature type="compositionally biased region" description="Basic and acidic residues" evidence="5">
    <location>
        <begin position="196"/>
        <end position="209"/>
    </location>
</feature>
<reference evidence="8" key="1">
    <citation type="submission" date="2018-07" db="EMBL/GenBank/DDBJ databases">
        <authorList>
            <person name="Quirk P.G."/>
            <person name="Krulwich T.A."/>
        </authorList>
    </citation>
    <scope>NUCLEOTIDE SEQUENCE</scope>
</reference>
<dbReference type="InterPro" id="IPR050548">
    <property type="entry name" value="PcG_chromatin_remod_factors"/>
</dbReference>
<dbReference type="GO" id="GO:0045892">
    <property type="term" value="P:negative regulation of DNA-templated transcription"/>
    <property type="evidence" value="ECO:0007669"/>
    <property type="project" value="TreeGrafter"/>
</dbReference>
<dbReference type="VEuPathDB" id="VectorBase:CSON012113"/>
<dbReference type="InterPro" id="IPR013761">
    <property type="entry name" value="SAM/pointed_sf"/>
</dbReference>
<dbReference type="PANTHER" id="PTHR12247:SF139">
    <property type="entry name" value="ATHERIN-RELATED"/>
    <property type="match status" value="1"/>
</dbReference>
<dbReference type="EMBL" id="UFQT01001272">
    <property type="protein sequence ID" value="SSX29789.1"/>
    <property type="molecule type" value="Genomic_DNA"/>
</dbReference>
<dbReference type="InterPro" id="IPR001965">
    <property type="entry name" value="Znf_PHD"/>
</dbReference>
<feature type="compositionally biased region" description="Basic and acidic residues" evidence="5">
    <location>
        <begin position="21"/>
        <end position="34"/>
    </location>
</feature>
<dbReference type="InterPro" id="IPR013083">
    <property type="entry name" value="Znf_RING/FYVE/PHD"/>
</dbReference>
<dbReference type="Gene3D" id="3.30.40.10">
    <property type="entry name" value="Zinc/RING finger domain, C3HC4 (zinc finger)"/>
    <property type="match status" value="1"/>
</dbReference>
<feature type="region of interest" description="Disordered" evidence="5">
    <location>
        <begin position="1"/>
        <end position="51"/>
    </location>
</feature>
<evidence type="ECO:0000313" key="8">
    <source>
        <dbReference type="EMBL" id="SSX29789.1"/>
    </source>
</evidence>
<dbReference type="Gene3D" id="1.10.150.50">
    <property type="entry name" value="Transcription Factor, Ets-1"/>
    <property type="match status" value="1"/>
</dbReference>
<proteinExistence type="predicted"/>
<evidence type="ECO:0000256" key="5">
    <source>
        <dbReference type="SAM" id="MobiDB-lite"/>
    </source>
</evidence>
<evidence type="ECO:0000259" key="6">
    <source>
        <dbReference type="PROSITE" id="PS50016"/>
    </source>
</evidence>
<dbReference type="GO" id="GO:0008270">
    <property type="term" value="F:zinc ion binding"/>
    <property type="evidence" value="ECO:0007669"/>
    <property type="project" value="UniProtKB-KW"/>
</dbReference>
<feature type="domain" description="PHD-type" evidence="6">
    <location>
        <begin position="95"/>
        <end position="149"/>
    </location>
</feature>
<dbReference type="GO" id="GO:0042393">
    <property type="term" value="F:histone binding"/>
    <property type="evidence" value="ECO:0007669"/>
    <property type="project" value="TreeGrafter"/>
</dbReference>
<dbReference type="SUPFAM" id="SSF57903">
    <property type="entry name" value="FYVE/PHD zinc finger"/>
    <property type="match status" value="1"/>
</dbReference>
<evidence type="ECO:0000256" key="2">
    <source>
        <dbReference type="ARBA" id="ARBA00022771"/>
    </source>
</evidence>
<keyword evidence="1" id="KW-0479">Metal-binding</keyword>
<accession>A0A336MLA6</accession>
<keyword evidence="3" id="KW-0862">Zinc</keyword>
<evidence type="ECO:0000256" key="3">
    <source>
        <dbReference type="ARBA" id="ARBA00022833"/>
    </source>
</evidence>
<name>A0A336MLA6_CULSO</name>
<evidence type="ECO:0000256" key="1">
    <source>
        <dbReference type="ARBA" id="ARBA00022723"/>
    </source>
</evidence>
<dbReference type="PROSITE" id="PS50016">
    <property type="entry name" value="ZF_PHD_2"/>
    <property type="match status" value="1"/>
</dbReference>
<keyword evidence="2 4" id="KW-0863">Zinc-finger</keyword>
<dbReference type="SMART" id="SM00454">
    <property type="entry name" value="SAM"/>
    <property type="match status" value="1"/>
</dbReference>
<dbReference type="EMBL" id="UFQT01000555">
    <property type="protein sequence ID" value="SSX25246.1"/>
    <property type="molecule type" value="Genomic_DNA"/>
</dbReference>
<dbReference type="InterPro" id="IPR019787">
    <property type="entry name" value="Znf_PHD-finger"/>
</dbReference>
<dbReference type="VEuPathDB" id="VectorBase:CSON001710"/>
<feature type="compositionally biased region" description="Polar residues" evidence="5">
    <location>
        <begin position="160"/>
        <end position="179"/>
    </location>
</feature>
<evidence type="ECO:0000313" key="7">
    <source>
        <dbReference type="EMBL" id="SSX25246.1"/>
    </source>
</evidence>
<dbReference type="AlphaFoldDB" id="A0A336MLA6"/>